<accession>A0A1M4SXX3</accession>
<evidence type="ECO:0000313" key="2">
    <source>
        <dbReference type="EMBL" id="SHE37044.1"/>
    </source>
</evidence>
<dbReference type="AlphaFoldDB" id="A0A1M4SXX3"/>
<keyword evidence="1" id="KW-0175">Coiled coil</keyword>
<dbReference type="OrthoDB" id="648163at2"/>
<dbReference type="EMBL" id="FQUQ01000001">
    <property type="protein sequence ID" value="SHE37044.1"/>
    <property type="molecule type" value="Genomic_DNA"/>
</dbReference>
<keyword evidence="3" id="KW-1185">Reference proteome</keyword>
<dbReference type="RefSeq" id="WP_073225841.1">
    <property type="nucleotide sequence ID" value="NZ_FQUQ01000001.1"/>
</dbReference>
<feature type="coiled-coil region" evidence="1">
    <location>
        <begin position="218"/>
        <end position="245"/>
    </location>
</feature>
<gene>
    <name evidence="2" type="ORF">SAMN04488522_1018</name>
</gene>
<proteinExistence type="predicted"/>
<reference evidence="3" key="1">
    <citation type="submission" date="2016-11" db="EMBL/GenBank/DDBJ databases">
        <authorList>
            <person name="Varghese N."/>
            <person name="Submissions S."/>
        </authorList>
    </citation>
    <scope>NUCLEOTIDE SEQUENCE [LARGE SCALE GENOMIC DNA]</scope>
    <source>
        <strain evidence="3">DSM 16990</strain>
    </source>
</reference>
<protein>
    <submittedName>
        <fullName evidence="2">Uncharacterized protein</fullName>
    </submittedName>
</protein>
<name>A0A1M4SXX3_9SPHI</name>
<dbReference type="STRING" id="288992.SAMN04488522_1018"/>
<dbReference type="InterPro" id="IPR046233">
    <property type="entry name" value="DUF6266"/>
</dbReference>
<dbReference type="Proteomes" id="UP000184287">
    <property type="component" value="Unassembled WGS sequence"/>
</dbReference>
<evidence type="ECO:0000313" key="3">
    <source>
        <dbReference type="Proteomes" id="UP000184287"/>
    </source>
</evidence>
<dbReference type="Pfam" id="PF19781">
    <property type="entry name" value="DUF6266"/>
    <property type="match status" value="1"/>
</dbReference>
<sequence length="278" mass="31714">MAILKPGPYGHPNGKIGNMVFYVLNGQNVSRTIGDPGKPSKKQLGNQQSMSLTMQLIKPMKDFINIGFGLEAAGTVKNAFNLATSYNKKQALQGEYPDISVNYSKVVLSKGTLPAAKGISMEKTDTGVLVNWDPYYLDRELRHDDCVMILLYYPLRRKVRSFLNAARREEGKYLIELEEEWLNEPIEAYISFKTADGKEVSDSVYIGNLNGNIESPEEKAKQEKYKKVKERFEQVEADYIRLQQKDEGRHMESKAFRHLEKEYQVLKKKLENLPGKPV</sequence>
<organism evidence="2 3">
    <name type="scientific">Pedobacter caeni</name>
    <dbReference type="NCBI Taxonomy" id="288992"/>
    <lineage>
        <taxon>Bacteria</taxon>
        <taxon>Pseudomonadati</taxon>
        <taxon>Bacteroidota</taxon>
        <taxon>Sphingobacteriia</taxon>
        <taxon>Sphingobacteriales</taxon>
        <taxon>Sphingobacteriaceae</taxon>
        <taxon>Pedobacter</taxon>
    </lineage>
</organism>
<evidence type="ECO:0000256" key="1">
    <source>
        <dbReference type="SAM" id="Coils"/>
    </source>
</evidence>